<protein>
    <submittedName>
        <fullName evidence="1">Uncharacterized protein</fullName>
    </submittedName>
</protein>
<dbReference type="AlphaFoldDB" id="A0A1A8TJ30"/>
<gene>
    <name evidence="1" type="ORF">MAQ5080_02578</name>
</gene>
<organism evidence="1 2">
    <name type="scientific">Marinomonas aquimarina</name>
    <dbReference type="NCBI Taxonomy" id="295068"/>
    <lineage>
        <taxon>Bacteria</taxon>
        <taxon>Pseudomonadati</taxon>
        <taxon>Pseudomonadota</taxon>
        <taxon>Gammaproteobacteria</taxon>
        <taxon>Oceanospirillales</taxon>
        <taxon>Oceanospirillaceae</taxon>
        <taxon>Marinomonas</taxon>
    </lineage>
</organism>
<accession>A0A1A8TJ30</accession>
<dbReference type="STRING" id="295068.MAQ5080_02578"/>
<dbReference type="RefSeq" id="WP_067211288.1">
    <property type="nucleotide sequence ID" value="NZ_FLOC01000015.1"/>
</dbReference>
<evidence type="ECO:0000313" key="2">
    <source>
        <dbReference type="Proteomes" id="UP000092627"/>
    </source>
</evidence>
<keyword evidence="2" id="KW-1185">Reference proteome</keyword>
<sequence length="213" mass="24270">MDSLNPNFIDALEEDFDSLIVSALISAIKVKCINEAVVLIEQGFEIDESDWFGSSEVGDVENSRELFIRELFLLSHNESVLIGTLASKFPDAALRYFYEKSFDEYENGFYRINSTVDLLQTLLGLLKGSEEDYFILLHLSSVITEVLNKKTKEIYGMYCFLGFDRFENVSIEIADVIIELSKRKVSSGLSEIIWDIYKLALSGFISVMFEDDN</sequence>
<dbReference type="Proteomes" id="UP000092627">
    <property type="component" value="Unassembled WGS sequence"/>
</dbReference>
<dbReference type="EMBL" id="FLOC01000015">
    <property type="protein sequence ID" value="SBS33427.1"/>
    <property type="molecule type" value="Genomic_DNA"/>
</dbReference>
<proteinExistence type="predicted"/>
<evidence type="ECO:0000313" key="1">
    <source>
        <dbReference type="EMBL" id="SBS33427.1"/>
    </source>
</evidence>
<reference evidence="1 2" key="1">
    <citation type="submission" date="2016-06" db="EMBL/GenBank/DDBJ databases">
        <authorList>
            <person name="Kjaerup R.B."/>
            <person name="Dalgaard T.S."/>
            <person name="Juul-Madsen H.R."/>
        </authorList>
    </citation>
    <scope>NUCLEOTIDE SEQUENCE [LARGE SCALE GENOMIC DNA]</scope>
    <source>
        <strain evidence="1 2">CECT 5080</strain>
    </source>
</reference>
<name>A0A1A8TJ30_9GAMM</name>